<protein>
    <submittedName>
        <fullName evidence="2">Uncharacterized protein</fullName>
    </submittedName>
</protein>
<dbReference type="Proteomes" id="UP000677228">
    <property type="component" value="Unassembled WGS sequence"/>
</dbReference>
<feature type="compositionally biased region" description="Polar residues" evidence="1">
    <location>
        <begin position="135"/>
        <end position="146"/>
    </location>
</feature>
<proteinExistence type="predicted"/>
<name>A0A8S2E3P7_9BILA</name>
<reference evidence="2" key="1">
    <citation type="submission" date="2021-02" db="EMBL/GenBank/DDBJ databases">
        <authorList>
            <person name="Nowell W R."/>
        </authorList>
    </citation>
    <scope>NUCLEOTIDE SEQUENCE</scope>
</reference>
<evidence type="ECO:0000313" key="2">
    <source>
        <dbReference type="EMBL" id="CAF1114354.1"/>
    </source>
</evidence>
<dbReference type="Proteomes" id="UP000682733">
    <property type="component" value="Unassembled WGS sequence"/>
</dbReference>
<accession>A0A8S2E3P7</accession>
<gene>
    <name evidence="2" type="ORF">OVA965_LOCUS19891</name>
    <name evidence="3" type="ORF">TMI583_LOCUS20097</name>
</gene>
<feature type="region of interest" description="Disordered" evidence="1">
    <location>
        <begin position="188"/>
        <end position="243"/>
    </location>
</feature>
<dbReference type="AlphaFoldDB" id="A0A8S2E3P7"/>
<comment type="caution">
    <text evidence="2">The sequence shown here is derived from an EMBL/GenBank/DDBJ whole genome shotgun (WGS) entry which is preliminary data.</text>
</comment>
<evidence type="ECO:0000313" key="3">
    <source>
        <dbReference type="EMBL" id="CAF3883669.1"/>
    </source>
</evidence>
<organism evidence="2 4">
    <name type="scientific">Didymodactylos carnosus</name>
    <dbReference type="NCBI Taxonomy" id="1234261"/>
    <lineage>
        <taxon>Eukaryota</taxon>
        <taxon>Metazoa</taxon>
        <taxon>Spiralia</taxon>
        <taxon>Gnathifera</taxon>
        <taxon>Rotifera</taxon>
        <taxon>Eurotatoria</taxon>
        <taxon>Bdelloidea</taxon>
        <taxon>Philodinida</taxon>
        <taxon>Philodinidae</taxon>
        <taxon>Didymodactylos</taxon>
    </lineage>
</organism>
<evidence type="ECO:0000256" key="1">
    <source>
        <dbReference type="SAM" id="MobiDB-lite"/>
    </source>
</evidence>
<evidence type="ECO:0000313" key="4">
    <source>
        <dbReference type="Proteomes" id="UP000677228"/>
    </source>
</evidence>
<dbReference type="EMBL" id="CAJNOK010010381">
    <property type="protein sequence ID" value="CAF1114354.1"/>
    <property type="molecule type" value="Genomic_DNA"/>
</dbReference>
<sequence length="553" mass="62669">MADTHSLAFNRFELVRSCLQSKQYYCIKVNDRHILLHRNSIKSNGSGWSLELPPEIISRSFGTKQMSNIDAVLVNHQLDEHLYDIIVFPDKSASIVNRDLEKSEVNDDYIMINEEDDDIQIVNYCAPPQHPSSPVREQQSTINDQMNKQDEDNDSSYNSFIQDFVSPMTSPCYAEFNKILESFDKEEIQQLPPPSPLSSPSSFKETQNLEEMTKNKSSRSFLSRSRDSLKNSSPARQLRSPVSKSKLKRSFYCRKTFTPVRYSKRKIIKSQSSKDKSNDTIITKDENKNEGIVLSPELVSNALITMNDTLISCKPPTSSISTGIAIKETVQTGNVALILGEEMSTDNNLMHIKSTQTYVIKVGQSKNNEENQQHQKCKLPLYTAGDLSWLSNIGIKTDYIHTFAQTLDNYQKSARTSTIIKDIGQAMKENGEQIAPSISERTSITVYKGQQESEQQTLQCEQQLSSQLSVELINNVESQISDQLPVAPTIINNDFHLNHSSISSLSSHNYQPQITNSKTSILTTRKMFVCKESESIVQNIIDYLDVKTKIRYI</sequence>
<feature type="region of interest" description="Disordered" evidence="1">
    <location>
        <begin position="125"/>
        <end position="159"/>
    </location>
</feature>
<feature type="compositionally biased region" description="Polar residues" evidence="1">
    <location>
        <begin position="230"/>
        <end position="243"/>
    </location>
</feature>
<dbReference type="EMBL" id="CAJOBA010014433">
    <property type="protein sequence ID" value="CAF3883669.1"/>
    <property type="molecule type" value="Genomic_DNA"/>
</dbReference>